<dbReference type="Pfam" id="PF19501">
    <property type="entry name" value="PcRGLX_1st"/>
    <property type="match status" value="1"/>
</dbReference>
<feature type="domain" description="PcRGLX/YetA-like central beta-sandwich" evidence="2">
    <location>
        <begin position="90"/>
        <end position="418"/>
    </location>
</feature>
<organism evidence="4 5">
    <name type="scientific">Enterococcus columbae DSM 7374 = ATCC 51263</name>
    <dbReference type="NCBI Taxonomy" id="1121865"/>
    <lineage>
        <taxon>Bacteria</taxon>
        <taxon>Bacillati</taxon>
        <taxon>Bacillota</taxon>
        <taxon>Bacilli</taxon>
        <taxon>Lactobacillales</taxon>
        <taxon>Enterococcaceae</taxon>
        <taxon>Enterococcus</taxon>
    </lineage>
</organism>
<dbReference type="PANTHER" id="PTHR40081">
    <property type="entry name" value="CONCANAVALIN A-LIKE LECTIN/GLUCANASE"/>
    <property type="match status" value="1"/>
</dbReference>
<dbReference type="PATRIC" id="fig|1121865.3.peg.391"/>
<name>S1N664_9ENTE</name>
<evidence type="ECO:0000313" key="4">
    <source>
        <dbReference type="EMBL" id="EOW84500.1"/>
    </source>
</evidence>
<evidence type="ECO:0000259" key="3">
    <source>
        <dbReference type="Pfam" id="PF21346"/>
    </source>
</evidence>
<evidence type="ECO:0000313" key="5">
    <source>
        <dbReference type="Proteomes" id="UP000014113"/>
    </source>
</evidence>
<gene>
    <name evidence="4" type="ORF">I568_00996</name>
</gene>
<comment type="caution">
    <text evidence="4">The sequence shown here is derived from an EMBL/GenBank/DDBJ whole genome shotgun (WGS) entry which is preliminary data.</text>
</comment>
<dbReference type="InterPro" id="IPR048329">
    <property type="entry name" value="PcRGLX_1st"/>
</dbReference>
<sequence>MNLKWLDNKPKMKTGVTWGIPWNRGELSQEKFSQSEILVANKLTQKKILAYWPDGSVKWTSHAAVFDVNEEVNQVSLEATTKSETVFIANEKFNGIFIENGIFQVFFPKHGEGKNIIDYVKVNEKYSLKNLRLVSVFDKVPMSFQLTNAEIEDNGPIKAVIRCDLNLLDHIGKILQSVTIRFKFYSQLSKFEIQHTLFIHSDKCCDGVGLFFDVPLEGENWNRQIKFVGENQVYCEASQLLISRRHYEKNEAYKHQTKGQIVTLDESDGAMLSHAKKNAVWNNFWLNQVTASSFEIKKQTKEGYSRIQVGSGNRSKGAVYVGDGNGGVTIQIDKFWQKYPSGIEVAGLSERSCTMKAWLWSPEAQPMEFHHYDSESHMLSAYEGMDEFRSTPIGIANTSSLFVNIATKPAFNNEILAFAQENIHPAHLVCLPQDYKNSHVFGTYSLPNETNSYLEHQMEILREFYFDEVEQRDWYGYWNFGDVMHTYDKYRHQWRYDLGGYAWQNTELVPNIWLWLEFLRSGDAKTYYFAEAMTRHTSEVDQYHFGEYKGLGSRHNVMHWGCQAKEARISMAGLHRYYYYLSGGDERIGEILEQVKDNEYSLKNLPPMREFFNVEEEDIIPIRTGPDWAALVSNWFTQWERTGDKKYLNKILTGIDSIKKMPDRLLSGPTVLMNMETKELSYMGTGNDGGYHMIISFGAPQVWLELAENINDEKWNAMLAEFGWFYSLSNEEKIKESGSKLDDKHFAWPMFAATIMAYADSDYHTRNRVNELLVKSNLSGIPLPVEKTMSTVETYKTIKEMPWISTNVVSQWCLNLICSQGYLSEGLEAKKDGSD</sequence>
<dbReference type="OrthoDB" id="262615at2"/>
<keyword evidence="5" id="KW-1185">Reference proteome</keyword>
<dbReference type="AlphaFoldDB" id="S1N664"/>
<dbReference type="PANTHER" id="PTHR40081:SF1">
    <property type="entry name" value="TAT PATHWAY SIGNAL SEQUENCE DOMAIN PROTEIN"/>
    <property type="match status" value="1"/>
</dbReference>
<dbReference type="EMBL" id="ASWJ01000004">
    <property type="protein sequence ID" value="EOW84500.1"/>
    <property type="molecule type" value="Genomic_DNA"/>
</dbReference>
<dbReference type="STRING" id="1121865.OMW_00398"/>
<dbReference type="eggNOG" id="ENOG502Z86X">
    <property type="taxonomic scope" value="Bacteria"/>
</dbReference>
<dbReference type="Proteomes" id="UP000014113">
    <property type="component" value="Unassembled WGS sequence"/>
</dbReference>
<dbReference type="InterPro" id="IPR048331">
    <property type="entry name" value="PcRGLX/YetA_3rd"/>
</dbReference>
<dbReference type="Pfam" id="PF21345">
    <property type="entry name" value="PcRGLX_2nd"/>
    <property type="match status" value="1"/>
</dbReference>
<proteinExistence type="predicted"/>
<evidence type="ECO:0000259" key="1">
    <source>
        <dbReference type="Pfam" id="PF19501"/>
    </source>
</evidence>
<dbReference type="Pfam" id="PF21346">
    <property type="entry name" value="PcRGLX_3rd"/>
    <property type="match status" value="1"/>
</dbReference>
<protein>
    <recommendedName>
        <fullName evidence="6">Tat pathway signal sequence domain protein</fullName>
    </recommendedName>
</protein>
<feature type="domain" description="PcRGLX/YetA-like N-terminal RIFT barrel" evidence="1">
    <location>
        <begin position="1"/>
        <end position="70"/>
    </location>
</feature>
<dbReference type="InterPro" id="IPR045793">
    <property type="entry name" value="PcRGLX/YetA-like"/>
</dbReference>
<dbReference type="InterPro" id="IPR048330">
    <property type="entry name" value="PcRGLX/YetA_2nd"/>
</dbReference>
<evidence type="ECO:0008006" key="6">
    <source>
        <dbReference type="Google" id="ProtNLM"/>
    </source>
</evidence>
<reference evidence="4 5" key="1">
    <citation type="submission" date="2013-03" db="EMBL/GenBank/DDBJ databases">
        <title>The Genome Sequence of Enterococcus columbae ATCC_51263 (PacBio/Illumina hybrid assembly).</title>
        <authorList>
            <consortium name="The Broad Institute Genomics Platform"/>
            <consortium name="The Broad Institute Genome Sequencing Center for Infectious Disease"/>
            <person name="Earl A."/>
            <person name="Russ C."/>
            <person name="Gilmore M."/>
            <person name="Surin D."/>
            <person name="Walker B."/>
            <person name="Young S."/>
            <person name="Zeng Q."/>
            <person name="Gargeya S."/>
            <person name="Fitzgerald M."/>
            <person name="Haas B."/>
            <person name="Abouelleil A."/>
            <person name="Allen A.W."/>
            <person name="Alvarado L."/>
            <person name="Arachchi H.M."/>
            <person name="Berlin A.M."/>
            <person name="Chapman S.B."/>
            <person name="Gainer-Dewar J."/>
            <person name="Goldberg J."/>
            <person name="Griggs A."/>
            <person name="Gujja S."/>
            <person name="Hansen M."/>
            <person name="Howarth C."/>
            <person name="Imamovic A."/>
            <person name="Ireland A."/>
            <person name="Larimer J."/>
            <person name="McCowan C."/>
            <person name="Murphy C."/>
            <person name="Pearson M."/>
            <person name="Poon T.W."/>
            <person name="Priest M."/>
            <person name="Roberts A."/>
            <person name="Saif S."/>
            <person name="Shea T."/>
            <person name="Sisk P."/>
            <person name="Sykes S."/>
            <person name="Wortman J."/>
            <person name="Nusbaum C."/>
            <person name="Birren B."/>
        </authorList>
    </citation>
    <scope>NUCLEOTIDE SEQUENCE [LARGE SCALE GENOMIC DNA]</scope>
    <source>
        <strain evidence="4 5">ATCC 51263</strain>
    </source>
</reference>
<evidence type="ECO:0000259" key="2">
    <source>
        <dbReference type="Pfam" id="PF21345"/>
    </source>
</evidence>
<accession>S1N664</accession>
<feature type="domain" description="PcRGLX/YetA-like C-terminal alpha/alpha toroid" evidence="3">
    <location>
        <begin position="425"/>
        <end position="822"/>
    </location>
</feature>